<dbReference type="PANTHER" id="PTHR11439:SF515">
    <property type="entry name" value="GAG-POL POLYPROTEIN"/>
    <property type="match status" value="1"/>
</dbReference>
<protein>
    <submittedName>
        <fullName evidence="1">Retrovirus-related Pol polyprotein from transposon TNT 1-94</fullName>
    </submittedName>
</protein>
<accession>A0A2I0XBH8</accession>
<dbReference type="CDD" id="cd09272">
    <property type="entry name" value="RNase_HI_RT_Ty1"/>
    <property type="match status" value="1"/>
</dbReference>
<organism evidence="1 2">
    <name type="scientific">Dendrobium catenatum</name>
    <dbReference type="NCBI Taxonomy" id="906689"/>
    <lineage>
        <taxon>Eukaryota</taxon>
        <taxon>Viridiplantae</taxon>
        <taxon>Streptophyta</taxon>
        <taxon>Embryophyta</taxon>
        <taxon>Tracheophyta</taxon>
        <taxon>Spermatophyta</taxon>
        <taxon>Magnoliopsida</taxon>
        <taxon>Liliopsida</taxon>
        <taxon>Asparagales</taxon>
        <taxon>Orchidaceae</taxon>
        <taxon>Epidendroideae</taxon>
        <taxon>Malaxideae</taxon>
        <taxon>Dendrobiinae</taxon>
        <taxon>Dendrobium</taxon>
    </lineage>
</organism>
<keyword evidence="2" id="KW-1185">Reference proteome</keyword>
<dbReference type="Proteomes" id="UP000233837">
    <property type="component" value="Unassembled WGS sequence"/>
</dbReference>
<sequence length="97" mass="11146">MWLKNLLKEFFGEIDEATTIYVDNKSAIALAKNPVQHGRSKHIDVRYHFIRDAVKMGQISMEHCSTEDQVADLFTKALPTPRFVKLLKMLGMKKVLV</sequence>
<reference evidence="1 2" key="1">
    <citation type="journal article" date="2016" name="Sci. Rep.">
        <title>The Dendrobium catenatum Lindl. genome sequence provides insights into polysaccharide synthase, floral development and adaptive evolution.</title>
        <authorList>
            <person name="Zhang G.Q."/>
            <person name="Xu Q."/>
            <person name="Bian C."/>
            <person name="Tsai W.C."/>
            <person name="Yeh C.M."/>
            <person name="Liu K.W."/>
            <person name="Yoshida K."/>
            <person name="Zhang L.S."/>
            <person name="Chang S.B."/>
            <person name="Chen F."/>
            <person name="Shi Y."/>
            <person name="Su Y.Y."/>
            <person name="Zhang Y.Q."/>
            <person name="Chen L.J."/>
            <person name="Yin Y."/>
            <person name="Lin M."/>
            <person name="Huang H."/>
            <person name="Deng H."/>
            <person name="Wang Z.W."/>
            <person name="Zhu S.L."/>
            <person name="Zhao X."/>
            <person name="Deng C."/>
            <person name="Niu S.C."/>
            <person name="Huang J."/>
            <person name="Wang M."/>
            <person name="Liu G.H."/>
            <person name="Yang H.J."/>
            <person name="Xiao X.J."/>
            <person name="Hsiao Y.Y."/>
            <person name="Wu W.L."/>
            <person name="Chen Y.Y."/>
            <person name="Mitsuda N."/>
            <person name="Ohme-Takagi M."/>
            <person name="Luo Y.B."/>
            <person name="Van de Peer Y."/>
            <person name="Liu Z.J."/>
        </authorList>
    </citation>
    <scope>NUCLEOTIDE SEQUENCE [LARGE SCALE GENOMIC DNA]</scope>
    <source>
        <tissue evidence="1">The whole plant</tissue>
    </source>
</reference>
<dbReference type="AlphaFoldDB" id="A0A2I0XBH8"/>
<evidence type="ECO:0000313" key="1">
    <source>
        <dbReference type="EMBL" id="PKU85262.1"/>
    </source>
</evidence>
<reference evidence="1 2" key="2">
    <citation type="journal article" date="2017" name="Nature">
        <title>The Apostasia genome and the evolution of orchids.</title>
        <authorList>
            <person name="Zhang G.Q."/>
            <person name="Liu K.W."/>
            <person name="Li Z."/>
            <person name="Lohaus R."/>
            <person name="Hsiao Y.Y."/>
            <person name="Niu S.C."/>
            <person name="Wang J.Y."/>
            <person name="Lin Y.C."/>
            <person name="Xu Q."/>
            <person name="Chen L.J."/>
            <person name="Yoshida K."/>
            <person name="Fujiwara S."/>
            <person name="Wang Z.W."/>
            <person name="Zhang Y.Q."/>
            <person name="Mitsuda N."/>
            <person name="Wang M."/>
            <person name="Liu G.H."/>
            <person name="Pecoraro L."/>
            <person name="Huang H.X."/>
            <person name="Xiao X.J."/>
            <person name="Lin M."/>
            <person name="Wu X.Y."/>
            <person name="Wu W.L."/>
            <person name="Chen Y.Y."/>
            <person name="Chang S.B."/>
            <person name="Sakamoto S."/>
            <person name="Ohme-Takagi M."/>
            <person name="Yagi M."/>
            <person name="Zeng S.J."/>
            <person name="Shen C.Y."/>
            <person name="Yeh C.M."/>
            <person name="Luo Y.B."/>
            <person name="Tsai W.C."/>
            <person name="Van de Peer Y."/>
            <person name="Liu Z.J."/>
        </authorList>
    </citation>
    <scope>NUCLEOTIDE SEQUENCE [LARGE SCALE GENOMIC DNA]</scope>
    <source>
        <tissue evidence="1">The whole plant</tissue>
    </source>
</reference>
<dbReference type="EMBL" id="KZ501978">
    <property type="protein sequence ID" value="PKU85262.1"/>
    <property type="molecule type" value="Genomic_DNA"/>
</dbReference>
<proteinExistence type="predicted"/>
<dbReference type="PANTHER" id="PTHR11439">
    <property type="entry name" value="GAG-POL-RELATED RETROTRANSPOSON"/>
    <property type="match status" value="1"/>
</dbReference>
<dbReference type="STRING" id="906689.A0A2I0XBH8"/>
<gene>
    <name evidence="1" type="ORF">MA16_Dca010421</name>
</gene>
<name>A0A2I0XBH8_9ASPA</name>
<evidence type="ECO:0000313" key="2">
    <source>
        <dbReference type="Proteomes" id="UP000233837"/>
    </source>
</evidence>